<feature type="transmembrane region" description="Helical" evidence="1">
    <location>
        <begin position="6"/>
        <end position="27"/>
    </location>
</feature>
<evidence type="ECO:0000256" key="1">
    <source>
        <dbReference type="SAM" id="Phobius"/>
    </source>
</evidence>
<dbReference type="RefSeq" id="WP_076609750.1">
    <property type="nucleotide sequence ID" value="NZ_FTNR01000009.1"/>
</dbReference>
<feature type="transmembrane region" description="Helical" evidence="1">
    <location>
        <begin position="47"/>
        <end position="68"/>
    </location>
</feature>
<keyword evidence="1" id="KW-0472">Membrane</keyword>
<evidence type="ECO:0000313" key="3">
    <source>
        <dbReference type="Proteomes" id="UP000185936"/>
    </source>
</evidence>
<evidence type="ECO:0000313" key="2">
    <source>
        <dbReference type="EMBL" id="SIS05719.1"/>
    </source>
</evidence>
<dbReference type="OrthoDB" id="202152at2157"/>
<gene>
    <name evidence="2" type="ORF">SAMN05421752_10940</name>
</gene>
<keyword evidence="3" id="KW-1185">Reference proteome</keyword>
<dbReference type="Proteomes" id="UP000185936">
    <property type="component" value="Unassembled WGS sequence"/>
</dbReference>
<dbReference type="STRING" id="308853.SAMN05421752_10940"/>
<reference evidence="3" key="1">
    <citation type="submission" date="2017-01" db="EMBL/GenBank/DDBJ databases">
        <authorList>
            <person name="Varghese N."/>
            <person name="Submissions S."/>
        </authorList>
    </citation>
    <scope>NUCLEOTIDE SEQUENCE [LARGE SCALE GENOMIC DNA]</scope>
    <source>
        <strain evidence="3">type strain: HArc-</strain>
    </source>
</reference>
<keyword evidence="1" id="KW-0812">Transmembrane</keyword>
<feature type="transmembrane region" description="Helical" evidence="1">
    <location>
        <begin position="74"/>
        <end position="93"/>
    </location>
</feature>
<keyword evidence="1" id="KW-1133">Transmembrane helix</keyword>
<dbReference type="EMBL" id="FTNR01000009">
    <property type="protein sequence ID" value="SIS05719.1"/>
    <property type="molecule type" value="Genomic_DNA"/>
</dbReference>
<sequence>MVDANIISGTVWLLCGLAILYLGYLIAIRGRADLHANYDESVDPEYVSRWAGGTAILMGILVIAYAIREFVYGFQPYALGGLLVSLLVLSYVTKLFARGVGYRGDYDG</sequence>
<accession>A0A1N7FZG7</accession>
<organism evidence="2 3">
    <name type="scientific">Natronorubrum thiooxidans</name>
    <dbReference type="NCBI Taxonomy" id="308853"/>
    <lineage>
        <taxon>Archaea</taxon>
        <taxon>Methanobacteriati</taxon>
        <taxon>Methanobacteriota</taxon>
        <taxon>Stenosarchaea group</taxon>
        <taxon>Halobacteria</taxon>
        <taxon>Halobacteriales</taxon>
        <taxon>Natrialbaceae</taxon>
        <taxon>Natronorubrum</taxon>
    </lineage>
</organism>
<evidence type="ECO:0008006" key="4">
    <source>
        <dbReference type="Google" id="ProtNLM"/>
    </source>
</evidence>
<dbReference type="AlphaFoldDB" id="A0A1N7FZG7"/>
<name>A0A1N7FZG7_9EURY</name>
<protein>
    <recommendedName>
        <fullName evidence="4">DUF3784 domain-containing protein</fullName>
    </recommendedName>
</protein>
<proteinExistence type="predicted"/>